<keyword evidence="1" id="KW-0472">Membrane</keyword>
<reference evidence="2" key="1">
    <citation type="submission" date="2023-06" db="EMBL/GenBank/DDBJ databases">
        <title>Genome-scale phylogeny and comparative genomics of the fungal order Sordariales.</title>
        <authorList>
            <consortium name="Lawrence Berkeley National Laboratory"/>
            <person name="Hensen N."/>
            <person name="Bonometti L."/>
            <person name="Westerberg I."/>
            <person name="Brannstrom I.O."/>
            <person name="Guillou S."/>
            <person name="Cros-Aarteil S."/>
            <person name="Calhoun S."/>
            <person name="Haridas S."/>
            <person name="Kuo A."/>
            <person name="Mondo S."/>
            <person name="Pangilinan J."/>
            <person name="Riley R."/>
            <person name="Labutti K."/>
            <person name="Andreopoulos B."/>
            <person name="Lipzen A."/>
            <person name="Chen C."/>
            <person name="Yanf M."/>
            <person name="Daum C."/>
            <person name="Ng V."/>
            <person name="Clum A."/>
            <person name="Steindorff A."/>
            <person name="Ohm R."/>
            <person name="Martin F."/>
            <person name="Silar P."/>
            <person name="Natvig D."/>
            <person name="Lalanne C."/>
            <person name="Gautier V."/>
            <person name="Ament-Velasquez S.L."/>
            <person name="Kruys A."/>
            <person name="Hutchinson M.I."/>
            <person name="Powell A.J."/>
            <person name="Barry K."/>
            <person name="Miller A.N."/>
            <person name="Grigoriev I.V."/>
            <person name="Debuchy R."/>
            <person name="Gladieux P."/>
            <person name="Thoren M.H."/>
            <person name="Johannesson H."/>
        </authorList>
    </citation>
    <scope>NUCLEOTIDE SEQUENCE</scope>
    <source>
        <strain evidence="2">CBS 540.89</strain>
    </source>
</reference>
<accession>A0AA40AXK6</accession>
<dbReference type="EMBL" id="JAUKTV010000011">
    <property type="protein sequence ID" value="KAK0723854.1"/>
    <property type="molecule type" value="Genomic_DNA"/>
</dbReference>
<gene>
    <name evidence="2" type="ORF">B0T21DRAFT_44555</name>
</gene>
<keyword evidence="3" id="KW-1185">Reference proteome</keyword>
<evidence type="ECO:0000313" key="3">
    <source>
        <dbReference type="Proteomes" id="UP001172159"/>
    </source>
</evidence>
<feature type="transmembrane region" description="Helical" evidence="1">
    <location>
        <begin position="12"/>
        <end position="32"/>
    </location>
</feature>
<dbReference type="Proteomes" id="UP001172159">
    <property type="component" value="Unassembled WGS sequence"/>
</dbReference>
<keyword evidence="1" id="KW-0812">Transmembrane</keyword>
<proteinExistence type="predicted"/>
<feature type="transmembrane region" description="Helical" evidence="1">
    <location>
        <begin position="38"/>
        <end position="60"/>
    </location>
</feature>
<dbReference type="AlphaFoldDB" id="A0AA40AXK6"/>
<evidence type="ECO:0000256" key="1">
    <source>
        <dbReference type="SAM" id="Phobius"/>
    </source>
</evidence>
<organism evidence="2 3">
    <name type="scientific">Apiosordaria backusii</name>
    <dbReference type="NCBI Taxonomy" id="314023"/>
    <lineage>
        <taxon>Eukaryota</taxon>
        <taxon>Fungi</taxon>
        <taxon>Dikarya</taxon>
        <taxon>Ascomycota</taxon>
        <taxon>Pezizomycotina</taxon>
        <taxon>Sordariomycetes</taxon>
        <taxon>Sordariomycetidae</taxon>
        <taxon>Sordariales</taxon>
        <taxon>Lasiosphaeriaceae</taxon>
        <taxon>Apiosordaria</taxon>
    </lineage>
</organism>
<evidence type="ECO:0000313" key="2">
    <source>
        <dbReference type="EMBL" id="KAK0723854.1"/>
    </source>
</evidence>
<comment type="caution">
    <text evidence="2">The sequence shown here is derived from an EMBL/GenBank/DDBJ whole genome shotgun (WGS) entry which is preliminary data.</text>
</comment>
<keyword evidence="1" id="KW-1133">Transmembrane helix</keyword>
<sequence>MVSTVLNPCRANIYDAGGGCSLLILHYMLVLSCNRCCMLVSLLHTILHVSSLLHTILHYLHISSNERASHSVQSSWSSVKY</sequence>
<protein>
    <submittedName>
        <fullName evidence="2">Uncharacterized protein</fullName>
    </submittedName>
</protein>
<name>A0AA40AXK6_9PEZI</name>